<proteinExistence type="inferred from homology"/>
<evidence type="ECO:0000256" key="4">
    <source>
        <dbReference type="ARBA" id="ARBA00022695"/>
    </source>
</evidence>
<feature type="region of interest" description="Disordered" evidence="9">
    <location>
        <begin position="1"/>
        <end position="43"/>
    </location>
</feature>
<dbReference type="InterPro" id="IPR043502">
    <property type="entry name" value="DNA/RNA_pol_sf"/>
</dbReference>
<feature type="domain" description="DNA-directed DNA polymerase family B mitochondria/virus" evidence="10">
    <location>
        <begin position="126"/>
        <end position="218"/>
    </location>
</feature>
<geneLocation type="mitochondrion" evidence="11"/>
<dbReference type="EC" id="2.7.7.7" evidence="2"/>
<evidence type="ECO:0000256" key="6">
    <source>
        <dbReference type="ARBA" id="ARBA00022932"/>
    </source>
</evidence>
<keyword evidence="11" id="KW-0496">Mitochondrion</keyword>
<comment type="similarity">
    <text evidence="1">Belongs to the DNA polymerase type-B family.</text>
</comment>
<dbReference type="GO" id="GO:0003887">
    <property type="term" value="F:DNA-directed DNA polymerase activity"/>
    <property type="evidence" value="ECO:0007669"/>
    <property type="project" value="UniProtKB-KW"/>
</dbReference>
<keyword evidence="7" id="KW-0238">DNA-binding</keyword>
<feature type="compositionally biased region" description="Basic and acidic residues" evidence="9">
    <location>
        <begin position="1"/>
        <end position="17"/>
    </location>
</feature>
<evidence type="ECO:0000259" key="10">
    <source>
        <dbReference type="Pfam" id="PF03175"/>
    </source>
</evidence>
<dbReference type="PANTHER" id="PTHR33568:SF3">
    <property type="entry name" value="DNA-DIRECTED DNA POLYMERASE"/>
    <property type="match status" value="1"/>
</dbReference>
<accession>A0A8J5E9D3</accession>
<reference evidence="11 12" key="1">
    <citation type="submission" date="2020-08" db="EMBL/GenBank/DDBJ databases">
        <title>Plant Genome Project.</title>
        <authorList>
            <person name="Zhang R.-G."/>
        </authorList>
    </citation>
    <scope>NUCLEOTIDE SEQUENCE [LARGE SCALE GENOMIC DNA]</scope>
    <source>
        <tissue evidence="11">Rhizome</tissue>
    </source>
</reference>
<dbReference type="AlphaFoldDB" id="A0A8J5E9D3"/>
<evidence type="ECO:0000256" key="8">
    <source>
        <dbReference type="ARBA" id="ARBA00049244"/>
    </source>
</evidence>
<feature type="domain" description="DNA-directed DNA polymerase family B mitochondria/virus" evidence="10">
    <location>
        <begin position="235"/>
        <end position="283"/>
    </location>
</feature>
<dbReference type="GO" id="GO:0000166">
    <property type="term" value="F:nucleotide binding"/>
    <property type="evidence" value="ECO:0007669"/>
    <property type="project" value="InterPro"/>
</dbReference>
<gene>
    <name evidence="11" type="ORF">ZIOFF_074392</name>
</gene>
<evidence type="ECO:0000256" key="7">
    <source>
        <dbReference type="ARBA" id="ARBA00023125"/>
    </source>
</evidence>
<dbReference type="Proteomes" id="UP000734854">
    <property type="component" value="Unassembled WGS sequence"/>
</dbReference>
<keyword evidence="6" id="KW-0239">DNA-directed DNA polymerase</keyword>
<organism evidence="11 12">
    <name type="scientific">Zingiber officinale</name>
    <name type="common">Ginger</name>
    <name type="synonym">Amomum zingiber</name>
    <dbReference type="NCBI Taxonomy" id="94328"/>
    <lineage>
        <taxon>Eukaryota</taxon>
        <taxon>Viridiplantae</taxon>
        <taxon>Streptophyta</taxon>
        <taxon>Embryophyta</taxon>
        <taxon>Tracheophyta</taxon>
        <taxon>Spermatophyta</taxon>
        <taxon>Magnoliopsida</taxon>
        <taxon>Liliopsida</taxon>
        <taxon>Zingiberales</taxon>
        <taxon>Zingiberaceae</taxon>
        <taxon>Zingiber</taxon>
    </lineage>
</organism>
<keyword evidence="3" id="KW-0808">Transferase</keyword>
<sequence>MSISKYSEERTIRKRDQTTICGGATRPHPLTEEDTFGPTPPSVLEPSGGAGQFFVRAKGKKESHGPKGWMACIIIPYVGSSKDRLAQESIFIYQCGLGDSSCTTLTGRIGASHTRNRLRSAIRGGVMLKAQEIYWKKFNIDIEEPMTLSSLAMKIFRQLFYDEKRFPIYVPNRNEDTFIRRGYYGGHADVYVPYGENLHYYDVNSLYPHVMKKYPMPVPVWRKNRRRGGIGHFMSSPFEGFITNLYESRKEARRAGDEAMAFVYKILMNELSGRFADKLTDSDYLVNYTTNSSSVSDEEWIAPRFTAVQLSAAACARIEMYPYISRADCFYTDTDSIVIGRPLPDELVSSTELGKFKQEKKILKGRFLAPKSYMLELEDDRNIIKHKGPANKYVTSDWFLS</sequence>
<dbReference type="Pfam" id="PF03175">
    <property type="entry name" value="DNA_pol_B_2"/>
    <property type="match status" value="2"/>
</dbReference>
<evidence type="ECO:0000313" key="12">
    <source>
        <dbReference type="Proteomes" id="UP000734854"/>
    </source>
</evidence>
<dbReference type="PROSITE" id="PS00116">
    <property type="entry name" value="DNA_POLYMERASE_B"/>
    <property type="match status" value="1"/>
</dbReference>
<evidence type="ECO:0000256" key="1">
    <source>
        <dbReference type="ARBA" id="ARBA00005755"/>
    </source>
</evidence>
<dbReference type="InterPro" id="IPR004868">
    <property type="entry name" value="DNA-dir_DNA_pol_B_mt/vir"/>
</dbReference>
<keyword evidence="4" id="KW-0548">Nucleotidyltransferase</keyword>
<evidence type="ECO:0000256" key="3">
    <source>
        <dbReference type="ARBA" id="ARBA00022679"/>
    </source>
</evidence>
<evidence type="ECO:0000313" key="11">
    <source>
        <dbReference type="EMBL" id="KAG6467745.1"/>
    </source>
</evidence>
<dbReference type="PANTHER" id="PTHR33568">
    <property type="entry name" value="DNA POLYMERASE"/>
    <property type="match status" value="1"/>
</dbReference>
<dbReference type="InterPro" id="IPR017964">
    <property type="entry name" value="DNA-dir_DNA_pol_B_CS"/>
</dbReference>
<dbReference type="GO" id="GO:0006260">
    <property type="term" value="P:DNA replication"/>
    <property type="evidence" value="ECO:0007669"/>
    <property type="project" value="UniProtKB-KW"/>
</dbReference>
<comment type="catalytic activity">
    <reaction evidence="8">
        <text>DNA(n) + a 2'-deoxyribonucleoside 5'-triphosphate = DNA(n+1) + diphosphate</text>
        <dbReference type="Rhea" id="RHEA:22508"/>
        <dbReference type="Rhea" id="RHEA-COMP:17339"/>
        <dbReference type="Rhea" id="RHEA-COMP:17340"/>
        <dbReference type="ChEBI" id="CHEBI:33019"/>
        <dbReference type="ChEBI" id="CHEBI:61560"/>
        <dbReference type="ChEBI" id="CHEBI:173112"/>
        <dbReference type="EC" id="2.7.7.7"/>
    </reaction>
</comment>
<keyword evidence="12" id="KW-1185">Reference proteome</keyword>
<dbReference type="EMBL" id="JACMSC010000024">
    <property type="protein sequence ID" value="KAG6467745.1"/>
    <property type="molecule type" value="Genomic_DNA"/>
</dbReference>
<evidence type="ECO:0000256" key="9">
    <source>
        <dbReference type="SAM" id="MobiDB-lite"/>
    </source>
</evidence>
<dbReference type="SUPFAM" id="SSF56672">
    <property type="entry name" value="DNA/RNA polymerases"/>
    <property type="match status" value="1"/>
</dbReference>
<protein>
    <recommendedName>
        <fullName evidence="2">DNA-directed DNA polymerase</fullName>
        <ecNumber evidence="2">2.7.7.7</ecNumber>
    </recommendedName>
</protein>
<dbReference type="Gene3D" id="3.90.1600.10">
    <property type="entry name" value="Palm domain of DNA polymerase"/>
    <property type="match status" value="2"/>
</dbReference>
<dbReference type="InterPro" id="IPR023211">
    <property type="entry name" value="DNA_pol_palm_dom_sf"/>
</dbReference>
<evidence type="ECO:0000256" key="5">
    <source>
        <dbReference type="ARBA" id="ARBA00022705"/>
    </source>
</evidence>
<name>A0A8J5E9D3_ZINOF</name>
<dbReference type="GO" id="GO:0003677">
    <property type="term" value="F:DNA binding"/>
    <property type="evidence" value="ECO:0007669"/>
    <property type="project" value="UniProtKB-KW"/>
</dbReference>
<keyword evidence="5" id="KW-0235">DNA replication</keyword>
<comment type="caution">
    <text evidence="11">The sequence shown here is derived from an EMBL/GenBank/DDBJ whole genome shotgun (WGS) entry which is preliminary data.</text>
</comment>
<evidence type="ECO:0000256" key="2">
    <source>
        <dbReference type="ARBA" id="ARBA00012417"/>
    </source>
</evidence>